<dbReference type="SUPFAM" id="SSF52091">
    <property type="entry name" value="SpoIIaa-like"/>
    <property type="match status" value="1"/>
</dbReference>
<feature type="transmembrane region" description="Helical" evidence="5">
    <location>
        <begin position="391"/>
        <end position="412"/>
    </location>
</feature>
<sequence>MIDLLVKRDINVKNELLSGLTVAIALVPEAVAFSFVAGVHPSIGLWAAFFVGFITSLLGGRPGMISGATGAMAVVMTAFVVLYGLQYLFAAVILCGVIQMLCGLFGAGRFIRLLPHPVMLGFVNGLAIVIGLAQVHQLKSNHSVAFNDHTQTFEVAAQWMSGTVLFTTIALILLTMAIIYYFPRLTKAVPGTLVAIVVLTMIVQFTPIKALTVSESVAQMNAIAAEQSAKSKQFEAEKPQLIFSKVNARGQAIAAEDFDPTLATNQESESSVHKAGHFAIPAIPFNLKSLGIIFGLAITLASIGLIESLMTLTLIDELTETRGSSNRECLAQGLGNMVSGLFGSMGGCAMIGQSMINIRSGGRHRLSGITAALCLLGFIVFPPLWSCIGMIPVPALIGVMFIVVIATFEWTSLRLWNKIPPSDIFVIVAVSAITVLADLAIAVAAGVMISALVFAWKKSHQIQAEVSETADVKTYTLTGPLFFGAATSFKEIFTPTEDPSHVNIEFKNTRVYDHTALEAINTICAKYKELGKTVTLNNLSEDCQGLLTRAEPILEVEASEQDFQVAV</sequence>
<evidence type="ECO:0000313" key="7">
    <source>
        <dbReference type="EMBL" id="QDT01462.1"/>
    </source>
</evidence>
<feature type="transmembrane region" description="Helical" evidence="5">
    <location>
        <begin position="366"/>
        <end position="385"/>
    </location>
</feature>
<dbReference type="CDD" id="cd07042">
    <property type="entry name" value="STAS_SulP_like_sulfate_transporter"/>
    <property type="match status" value="1"/>
</dbReference>
<evidence type="ECO:0000256" key="5">
    <source>
        <dbReference type="SAM" id="Phobius"/>
    </source>
</evidence>
<dbReference type="InterPro" id="IPR011547">
    <property type="entry name" value="SLC26A/SulP_dom"/>
</dbReference>
<dbReference type="PROSITE" id="PS50801">
    <property type="entry name" value="STAS"/>
    <property type="match status" value="1"/>
</dbReference>
<dbReference type="InterPro" id="IPR002645">
    <property type="entry name" value="STAS_dom"/>
</dbReference>
<dbReference type="InterPro" id="IPR052706">
    <property type="entry name" value="Membrane-Transporter-like"/>
</dbReference>
<evidence type="ECO:0000256" key="1">
    <source>
        <dbReference type="ARBA" id="ARBA00004141"/>
    </source>
</evidence>
<accession>A0A517N2V1</accession>
<feature type="transmembrane region" description="Helical" evidence="5">
    <location>
        <begin position="424"/>
        <end position="456"/>
    </location>
</feature>
<dbReference type="KEGG" id="amob:HG15A2_48040"/>
<dbReference type="GO" id="GO:0016020">
    <property type="term" value="C:membrane"/>
    <property type="evidence" value="ECO:0007669"/>
    <property type="project" value="UniProtKB-SubCell"/>
</dbReference>
<reference evidence="7 8" key="1">
    <citation type="submission" date="2019-02" db="EMBL/GenBank/DDBJ databases">
        <title>Deep-cultivation of Planctomycetes and their phenomic and genomic characterization uncovers novel biology.</title>
        <authorList>
            <person name="Wiegand S."/>
            <person name="Jogler M."/>
            <person name="Boedeker C."/>
            <person name="Pinto D."/>
            <person name="Vollmers J."/>
            <person name="Rivas-Marin E."/>
            <person name="Kohn T."/>
            <person name="Peeters S.H."/>
            <person name="Heuer A."/>
            <person name="Rast P."/>
            <person name="Oberbeckmann S."/>
            <person name="Bunk B."/>
            <person name="Jeske O."/>
            <person name="Meyerdierks A."/>
            <person name="Storesund J.E."/>
            <person name="Kallscheuer N."/>
            <person name="Luecker S."/>
            <person name="Lage O.M."/>
            <person name="Pohl T."/>
            <person name="Merkel B.J."/>
            <person name="Hornburger P."/>
            <person name="Mueller R.-W."/>
            <person name="Bruemmer F."/>
            <person name="Labrenz M."/>
            <person name="Spormann A.M."/>
            <person name="Op den Camp H."/>
            <person name="Overmann J."/>
            <person name="Amann R."/>
            <person name="Jetten M.S.M."/>
            <person name="Mascher T."/>
            <person name="Medema M.H."/>
            <person name="Devos D.P."/>
            <person name="Kaster A.-K."/>
            <person name="Ovreas L."/>
            <person name="Rohde M."/>
            <person name="Galperin M.Y."/>
            <person name="Jogler C."/>
        </authorList>
    </citation>
    <scope>NUCLEOTIDE SEQUENCE [LARGE SCALE GENOMIC DNA]</scope>
    <source>
        <strain evidence="7 8">HG15A2</strain>
    </source>
</reference>
<proteinExistence type="predicted"/>
<feature type="transmembrane region" description="Helical" evidence="5">
    <location>
        <begin position="189"/>
        <end position="208"/>
    </location>
</feature>
<evidence type="ECO:0000313" key="8">
    <source>
        <dbReference type="Proteomes" id="UP000319852"/>
    </source>
</evidence>
<comment type="subcellular location">
    <subcellularLocation>
        <location evidence="1">Membrane</location>
        <topology evidence="1">Multi-pass membrane protein</topology>
    </subcellularLocation>
</comment>
<dbReference type="OrthoDB" id="9771198at2"/>
<dbReference type="PANTHER" id="PTHR43310">
    <property type="entry name" value="SULFATE TRANSPORTER YBAR-RELATED"/>
    <property type="match status" value="1"/>
</dbReference>
<name>A0A517N2V1_9BACT</name>
<dbReference type="Proteomes" id="UP000319852">
    <property type="component" value="Chromosome"/>
</dbReference>
<evidence type="ECO:0000256" key="4">
    <source>
        <dbReference type="ARBA" id="ARBA00023136"/>
    </source>
</evidence>
<feature type="transmembrane region" description="Helical" evidence="5">
    <location>
        <begin position="156"/>
        <end position="182"/>
    </location>
</feature>
<dbReference type="RefSeq" id="WP_145063648.1">
    <property type="nucleotide sequence ID" value="NZ_CP036263.1"/>
</dbReference>
<feature type="domain" description="STAS" evidence="6">
    <location>
        <begin position="462"/>
        <end position="550"/>
    </location>
</feature>
<feature type="transmembrane region" description="Helical" evidence="5">
    <location>
        <begin position="118"/>
        <end position="136"/>
    </location>
</feature>
<dbReference type="EMBL" id="CP036263">
    <property type="protein sequence ID" value="QDT01462.1"/>
    <property type="molecule type" value="Genomic_DNA"/>
</dbReference>
<dbReference type="Gene3D" id="3.30.750.24">
    <property type="entry name" value="STAS domain"/>
    <property type="match status" value="1"/>
</dbReference>
<evidence type="ECO:0000256" key="2">
    <source>
        <dbReference type="ARBA" id="ARBA00022692"/>
    </source>
</evidence>
<keyword evidence="3 5" id="KW-1133">Transmembrane helix</keyword>
<dbReference type="Pfam" id="PF00916">
    <property type="entry name" value="Sulfate_transp"/>
    <property type="match status" value="2"/>
</dbReference>
<feature type="transmembrane region" description="Helical" evidence="5">
    <location>
        <begin position="43"/>
        <end position="60"/>
    </location>
</feature>
<dbReference type="InterPro" id="IPR036513">
    <property type="entry name" value="STAS_dom_sf"/>
</dbReference>
<dbReference type="Pfam" id="PF01740">
    <property type="entry name" value="STAS"/>
    <property type="match status" value="1"/>
</dbReference>
<feature type="transmembrane region" description="Helical" evidence="5">
    <location>
        <begin position="16"/>
        <end position="37"/>
    </location>
</feature>
<feature type="transmembrane region" description="Helical" evidence="5">
    <location>
        <begin position="292"/>
        <end position="315"/>
    </location>
</feature>
<keyword evidence="8" id="KW-1185">Reference proteome</keyword>
<organism evidence="7 8">
    <name type="scientific">Adhaeretor mobilis</name>
    <dbReference type="NCBI Taxonomy" id="1930276"/>
    <lineage>
        <taxon>Bacteria</taxon>
        <taxon>Pseudomonadati</taxon>
        <taxon>Planctomycetota</taxon>
        <taxon>Planctomycetia</taxon>
        <taxon>Pirellulales</taxon>
        <taxon>Lacipirellulaceae</taxon>
        <taxon>Adhaeretor</taxon>
    </lineage>
</organism>
<keyword evidence="4 5" id="KW-0472">Membrane</keyword>
<evidence type="ECO:0000259" key="6">
    <source>
        <dbReference type="PROSITE" id="PS50801"/>
    </source>
</evidence>
<evidence type="ECO:0000256" key="3">
    <source>
        <dbReference type="ARBA" id="ARBA00022989"/>
    </source>
</evidence>
<protein>
    <submittedName>
        <fullName evidence="7">Bicarbonate transporter BicA</fullName>
    </submittedName>
</protein>
<keyword evidence="2 5" id="KW-0812">Transmembrane</keyword>
<gene>
    <name evidence="7" type="primary">bicA</name>
    <name evidence="7" type="ORF">HG15A2_48040</name>
</gene>
<dbReference type="PANTHER" id="PTHR43310:SF1">
    <property type="entry name" value="SULFATE TRANSPORTER YBAR-RELATED"/>
    <property type="match status" value="1"/>
</dbReference>
<dbReference type="AlphaFoldDB" id="A0A517N2V1"/>